<comment type="caution">
    <text evidence="2">The sequence shown here is derived from an EMBL/GenBank/DDBJ whole genome shotgun (WGS) entry which is preliminary data.</text>
</comment>
<dbReference type="EMBL" id="BONQ01000024">
    <property type="protein sequence ID" value="GIG43441.1"/>
    <property type="molecule type" value="Genomic_DNA"/>
</dbReference>
<organism evidence="2 3">
    <name type="scientific">Dactylosporangium siamense</name>
    <dbReference type="NCBI Taxonomy" id="685454"/>
    <lineage>
        <taxon>Bacteria</taxon>
        <taxon>Bacillati</taxon>
        <taxon>Actinomycetota</taxon>
        <taxon>Actinomycetes</taxon>
        <taxon>Micromonosporales</taxon>
        <taxon>Micromonosporaceae</taxon>
        <taxon>Dactylosporangium</taxon>
    </lineage>
</organism>
<reference evidence="2" key="1">
    <citation type="submission" date="2021-01" db="EMBL/GenBank/DDBJ databases">
        <title>Whole genome shotgun sequence of Dactylosporangium siamense NBRC 106093.</title>
        <authorList>
            <person name="Komaki H."/>
            <person name="Tamura T."/>
        </authorList>
    </citation>
    <scope>NUCLEOTIDE SEQUENCE</scope>
    <source>
        <strain evidence="2">NBRC 106093</strain>
    </source>
</reference>
<dbReference type="GO" id="GO:0006396">
    <property type="term" value="P:RNA processing"/>
    <property type="evidence" value="ECO:0007669"/>
    <property type="project" value="InterPro"/>
</dbReference>
<dbReference type="InterPro" id="IPR002466">
    <property type="entry name" value="A_deamin"/>
</dbReference>
<dbReference type="PROSITE" id="PS50141">
    <property type="entry name" value="A_DEAMIN_EDITASE"/>
    <property type="match status" value="1"/>
</dbReference>
<feature type="domain" description="A to I editase" evidence="1">
    <location>
        <begin position="13"/>
        <end position="111"/>
    </location>
</feature>
<dbReference type="RefSeq" id="WP_203845299.1">
    <property type="nucleotide sequence ID" value="NZ_BAAAVW010000004.1"/>
</dbReference>
<name>A0A919PEQ6_9ACTN</name>
<gene>
    <name evidence="2" type="ORF">Dsi01nite_014820</name>
</gene>
<evidence type="ECO:0000259" key="1">
    <source>
        <dbReference type="PROSITE" id="PS50141"/>
    </source>
</evidence>
<evidence type="ECO:0000313" key="3">
    <source>
        <dbReference type="Proteomes" id="UP000660611"/>
    </source>
</evidence>
<dbReference type="GO" id="GO:0003723">
    <property type="term" value="F:RNA binding"/>
    <property type="evidence" value="ECO:0007669"/>
    <property type="project" value="InterPro"/>
</dbReference>
<dbReference type="GO" id="GO:0004000">
    <property type="term" value="F:adenosine deaminase activity"/>
    <property type="evidence" value="ECO:0007669"/>
    <property type="project" value="InterPro"/>
</dbReference>
<dbReference type="Proteomes" id="UP000660611">
    <property type="component" value="Unassembled WGS sequence"/>
</dbReference>
<dbReference type="AlphaFoldDB" id="A0A919PEQ6"/>
<keyword evidence="3" id="KW-1185">Reference proteome</keyword>
<protein>
    <recommendedName>
        <fullName evidence="1">A to I editase domain-containing protein</fullName>
    </recommendedName>
</protein>
<accession>A0A919PEQ6</accession>
<evidence type="ECO:0000313" key="2">
    <source>
        <dbReference type="EMBL" id="GIG43441.1"/>
    </source>
</evidence>
<proteinExistence type="predicted"/>
<sequence length="234" mass="25519">MRRSSARTRPASNPQYLELVVLGRLSTRSHAEPVRRFYQLRCSRYAAGVETISATLAHGADDGWTIDVPKVGQATVADPRLADFECRQLLQRKLGIDWFTAEELDVRLVNGAGAPLYVFDLLCTGPVESGRVAALAAAPPDGCRFADLGGMPALRCVRSGPSRLAAVAALVAQLRDEHGIEADDLGFEQLWEWAGSLEQRERMVAHLLLMATHRARLIGLSTDDVVAFVHTTMG</sequence>